<accession>T2M484</accession>
<keyword evidence="7" id="KW-0653">Protein transport</keyword>
<dbReference type="PANTHER" id="PTHR46722:SF1">
    <property type="entry name" value="MITOCHONDRIAL IMPORT RECEPTOR SUBUNIT TOM7 HOMOLOG"/>
    <property type="match status" value="1"/>
</dbReference>
<evidence type="ECO:0000256" key="7">
    <source>
        <dbReference type="ARBA" id="ARBA00022927"/>
    </source>
</evidence>
<keyword evidence="5" id="KW-0812">Transmembrane</keyword>
<proteinExistence type="evidence at transcript level"/>
<name>T2M484_HYDVU</name>
<dbReference type="PANTHER" id="PTHR46722">
    <property type="entry name" value="MITOCHONDRIAL IMPORT RECEPTOR SUBUNIT TOM7 HOMOLOG"/>
    <property type="match status" value="1"/>
</dbReference>
<dbReference type="GO" id="GO:0005742">
    <property type="term" value="C:mitochondrial outer membrane translocase complex"/>
    <property type="evidence" value="ECO:0007669"/>
    <property type="project" value="InterPro"/>
</dbReference>
<keyword evidence="4" id="KW-0813">Transport</keyword>
<sequence>MVKFSPSTKKSIQSIFKITKTTFHWGFIPFVIYLGLKKGADPGMPEPTLLSLLWA</sequence>
<keyword evidence="6" id="KW-1000">Mitochondrion outer membrane</keyword>
<evidence type="ECO:0000256" key="2">
    <source>
        <dbReference type="ARBA" id="ARBA00010917"/>
    </source>
</evidence>
<dbReference type="EMBL" id="HAAD01000639">
    <property type="protein sequence ID" value="CDG66871.1"/>
    <property type="molecule type" value="mRNA"/>
</dbReference>
<keyword evidence="10" id="KW-0472">Membrane</keyword>
<comment type="similarity">
    <text evidence="2">Belongs to the Tom7 family.</text>
</comment>
<evidence type="ECO:0000256" key="10">
    <source>
        <dbReference type="ARBA" id="ARBA00023136"/>
    </source>
</evidence>
<organism evidence="12">
    <name type="scientific">Hydra vulgaris</name>
    <name type="common">Hydra</name>
    <name type="synonym">Hydra attenuata</name>
    <dbReference type="NCBI Taxonomy" id="6087"/>
    <lineage>
        <taxon>Eukaryota</taxon>
        <taxon>Metazoa</taxon>
        <taxon>Cnidaria</taxon>
        <taxon>Hydrozoa</taxon>
        <taxon>Hydroidolina</taxon>
        <taxon>Anthoathecata</taxon>
        <taxon>Aplanulata</taxon>
        <taxon>Hydridae</taxon>
        <taxon>Hydra</taxon>
    </lineage>
</organism>
<evidence type="ECO:0000256" key="5">
    <source>
        <dbReference type="ARBA" id="ARBA00022692"/>
    </source>
</evidence>
<comment type="subcellular location">
    <subcellularLocation>
        <location evidence="1">Mitochondrion outer membrane</location>
        <topology evidence="1">Single-pass membrane protein</topology>
    </subcellularLocation>
</comment>
<evidence type="ECO:0000256" key="6">
    <source>
        <dbReference type="ARBA" id="ARBA00022787"/>
    </source>
</evidence>
<reference evidence="12" key="1">
    <citation type="journal article" date="2013" name="Genome Biol. Evol.">
        <title>Punctuated emergences of genetic and phenotypic innovations in eumetazoan, bilaterian, euteleostome, and hominidae ancestors.</title>
        <authorList>
            <person name="Wenger Y."/>
            <person name="Galliot B."/>
        </authorList>
    </citation>
    <scope>NUCLEOTIDE SEQUENCE</scope>
    <source>
        <tissue evidence="12">Whole animals</tissue>
    </source>
</reference>
<dbReference type="Pfam" id="PF08038">
    <property type="entry name" value="Tom7"/>
    <property type="match status" value="1"/>
</dbReference>
<dbReference type="InterPro" id="IPR012621">
    <property type="entry name" value="Tom7"/>
</dbReference>
<evidence type="ECO:0000256" key="9">
    <source>
        <dbReference type="ARBA" id="ARBA00023128"/>
    </source>
</evidence>
<evidence type="ECO:0000256" key="3">
    <source>
        <dbReference type="ARBA" id="ARBA00014537"/>
    </source>
</evidence>
<gene>
    <name evidence="12" type="primary">TOMM7</name>
</gene>
<protein>
    <recommendedName>
        <fullName evidence="3">Mitochondrial import receptor subunit TOM7 homolog</fullName>
    </recommendedName>
    <alternativeName>
        <fullName evidence="11">Translocase of outer membrane 7 kDa subunit homolog</fullName>
    </alternativeName>
</protein>
<keyword evidence="12" id="KW-0675">Receptor</keyword>
<dbReference type="AlphaFoldDB" id="T2M484"/>
<keyword evidence="8" id="KW-1133">Transmembrane helix</keyword>
<evidence type="ECO:0000256" key="11">
    <source>
        <dbReference type="ARBA" id="ARBA00032786"/>
    </source>
</evidence>
<keyword evidence="9" id="KW-0496">Mitochondrion</keyword>
<dbReference type="GO" id="GO:0030150">
    <property type="term" value="P:protein import into mitochondrial matrix"/>
    <property type="evidence" value="ECO:0007669"/>
    <property type="project" value="InterPro"/>
</dbReference>
<dbReference type="GO" id="GO:1903955">
    <property type="term" value="P:positive regulation of protein targeting to mitochondrion"/>
    <property type="evidence" value="ECO:0007669"/>
    <property type="project" value="TreeGrafter"/>
</dbReference>
<evidence type="ECO:0000256" key="8">
    <source>
        <dbReference type="ARBA" id="ARBA00022989"/>
    </source>
</evidence>
<evidence type="ECO:0000256" key="4">
    <source>
        <dbReference type="ARBA" id="ARBA00022448"/>
    </source>
</evidence>
<evidence type="ECO:0000256" key="1">
    <source>
        <dbReference type="ARBA" id="ARBA00004572"/>
    </source>
</evidence>
<evidence type="ECO:0000313" key="12">
    <source>
        <dbReference type="EMBL" id="CDG66871.1"/>
    </source>
</evidence>